<proteinExistence type="predicted"/>
<dbReference type="HOGENOM" id="CLU_2121113_0_0_1"/>
<dbReference type="InParanoid" id="S8EKA3"/>
<evidence type="ECO:0000313" key="3">
    <source>
        <dbReference type="Proteomes" id="UP000015241"/>
    </source>
</evidence>
<reference evidence="2 3" key="1">
    <citation type="journal article" date="2012" name="Science">
        <title>The Paleozoic origin of enzymatic lignin decomposition reconstructed from 31 fungal genomes.</title>
        <authorList>
            <person name="Floudas D."/>
            <person name="Binder M."/>
            <person name="Riley R."/>
            <person name="Barry K."/>
            <person name="Blanchette R.A."/>
            <person name="Henrissat B."/>
            <person name="Martinez A.T."/>
            <person name="Otillar R."/>
            <person name="Spatafora J.W."/>
            <person name="Yadav J.S."/>
            <person name="Aerts A."/>
            <person name="Benoit I."/>
            <person name="Boyd A."/>
            <person name="Carlson A."/>
            <person name="Copeland A."/>
            <person name="Coutinho P.M."/>
            <person name="de Vries R.P."/>
            <person name="Ferreira P."/>
            <person name="Findley K."/>
            <person name="Foster B."/>
            <person name="Gaskell J."/>
            <person name="Glotzer D."/>
            <person name="Gorecki P."/>
            <person name="Heitman J."/>
            <person name="Hesse C."/>
            <person name="Hori C."/>
            <person name="Igarashi K."/>
            <person name="Jurgens J.A."/>
            <person name="Kallen N."/>
            <person name="Kersten P."/>
            <person name="Kohler A."/>
            <person name="Kuees U."/>
            <person name="Kumar T.K.A."/>
            <person name="Kuo A."/>
            <person name="LaButti K."/>
            <person name="Larrondo L.F."/>
            <person name="Lindquist E."/>
            <person name="Ling A."/>
            <person name="Lombard V."/>
            <person name="Lucas S."/>
            <person name="Lundell T."/>
            <person name="Martin R."/>
            <person name="McLaughlin D.J."/>
            <person name="Morgenstern I."/>
            <person name="Morin E."/>
            <person name="Murat C."/>
            <person name="Nagy L.G."/>
            <person name="Nolan M."/>
            <person name="Ohm R.A."/>
            <person name="Patyshakuliyeva A."/>
            <person name="Rokas A."/>
            <person name="Ruiz-Duenas F.J."/>
            <person name="Sabat G."/>
            <person name="Salamov A."/>
            <person name="Samejima M."/>
            <person name="Schmutz J."/>
            <person name="Slot J.C."/>
            <person name="St John F."/>
            <person name="Stenlid J."/>
            <person name="Sun H."/>
            <person name="Sun S."/>
            <person name="Syed K."/>
            <person name="Tsang A."/>
            <person name="Wiebenga A."/>
            <person name="Young D."/>
            <person name="Pisabarro A."/>
            <person name="Eastwood D.C."/>
            <person name="Martin F."/>
            <person name="Cullen D."/>
            <person name="Grigoriev I.V."/>
            <person name="Hibbett D.S."/>
        </authorList>
    </citation>
    <scope>NUCLEOTIDE SEQUENCE</scope>
    <source>
        <strain evidence="3">FP-58527</strain>
    </source>
</reference>
<dbReference type="Proteomes" id="UP000015241">
    <property type="component" value="Unassembled WGS sequence"/>
</dbReference>
<name>S8EKA3_FOMSC</name>
<dbReference type="AlphaFoldDB" id="S8EKA3"/>
<protein>
    <submittedName>
        <fullName evidence="2">Uncharacterized protein</fullName>
    </submittedName>
</protein>
<evidence type="ECO:0000313" key="2">
    <source>
        <dbReference type="EMBL" id="EPT04663.1"/>
    </source>
</evidence>
<keyword evidence="3" id="KW-1185">Reference proteome</keyword>
<dbReference type="EMBL" id="KE504126">
    <property type="protein sequence ID" value="EPT04663.1"/>
    <property type="molecule type" value="Genomic_DNA"/>
</dbReference>
<evidence type="ECO:0000256" key="1">
    <source>
        <dbReference type="SAM" id="MobiDB-lite"/>
    </source>
</evidence>
<organism evidence="2 3">
    <name type="scientific">Fomitopsis schrenkii</name>
    <name type="common">Brown rot fungus</name>
    <dbReference type="NCBI Taxonomy" id="2126942"/>
    <lineage>
        <taxon>Eukaryota</taxon>
        <taxon>Fungi</taxon>
        <taxon>Dikarya</taxon>
        <taxon>Basidiomycota</taxon>
        <taxon>Agaricomycotina</taxon>
        <taxon>Agaricomycetes</taxon>
        <taxon>Polyporales</taxon>
        <taxon>Fomitopsis</taxon>
    </lineage>
</organism>
<gene>
    <name evidence="2" type="ORF">FOMPIDRAFT_1021838</name>
</gene>
<sequence>MPREGGRGEGEVARHRALLAMQDVHAQTPRTHSQFGHAHFKGARCRAPRTASAFACRSKRLGRGLASSAPGSFPANGVPHRPFAPTRGSPIAVAAPAVRSPGLARARGILPALA</sequence>
<accession>S8EKA3</accession>
<feature type="region of interest" description="Disordered" evidence="1">
    <location>
        <begin position="65"/>
        <end position="84"/>
    </location>
</feature>